<reference evidence="12" key="1">
    <citation type="submission" date="2023-07" db="EMBL/GenBank/DDBJ databases">
        <title>Whole genome shotgun sequence of Streptomyces achromogenes subsp. rubradiris NBRC 14000.</title>
        <authorList>
            <person name="Komaki H."/>
            <person name="Tamura T."/>
        </authorList>
    </citation>
    <scope>NUCLEOTIDE SEQUENCE [LARGE SCALE GENOMIC DNA]</scope>
    <source>
        <strain evidence="12">NBRC 14000</strain>
    </source>
</reference>
<sequence length="282" mass="26832">MREGTRKGLMTMAAATGVIAAASGYAHADSGARGAAGDSPGVLSGNTVQAPVHAPVNICGNTVNVVGLLNPSVGNKCAHHGGTSGNRPGGSAGSGSGGSRADGRTGGSPGVGSGNTVQVPVDIPVNVCGNSVDVIGVGNTTTGNDCAGDGGYGNPPGKPQRPGGPGEPTGPGRPGHPGEPGKPGDPGKPWQPGHPAQPGDPVEPGEPGQPGRPGPGTPPAGHGPGPRGGSQVTAEAGRPLQPQTGGQLAHTGGDVPLGIALPAGAAALLAGTVLYRKARAAR</sequence>
<organism evidence="11 12">
    <name type="scientific">Streptomyces rubradiris</name>
    <name type="common">Streptomyces achromogenes subsp. rubradiris</name>
    <dbReference type="NCBI Taxonomy" id="285531"/>
    <lineage>
        <taxon>Bacteria</taxon>
        <taxon>Bacillati</taxon>
        <taxon>Actinomycetota</taxon>
        <taxon>Actinomycetes</taxon>
        <taxon>Kitasatosporales</taxon>
        <taxon>Streptomycetaceae</taxon>
        <taxon>Streptomyces</taxon>
    </lineage>
</organism>
<keyword evidence="4 9" id="KW-0732">Signal</keyword>
<evidence type="ECO:0000256" key="8">
    <source>
        <dbReference type="SAM" id="MobiDB-lite"/>
    </source>
</evidence>
<feature type="domain" description="Chaplin" evidence="10">
    <location>
        <begin position="108"/>
        <end position="148"/>
    </location>
</feature>
<name>A0ABQ3R667_STRRR</name>
<keyword evidence="6 7" id="KW-0034">Amyloid</keyword>
<keyword evidence="5" id="KW-0130">Cell adhesion</keyword>
<gene>
    <name evidence="11" type="ORF">Srubr_11980</name>
</gene>
<dbReference type="InterPro" id="IPR005528">
    <property type="entry name" value="ChpA-H"/>
</dbReference>
<accession>A0ABQ3R667</accession>
<evidence type="ECO:0000256" key="1">
    <source>
        <dbReference type="ARBA" id="ARBA00004191"/>
    </source>
</evidence>
<evidence type="ECO:0000256" key="7">
    <source>
        <dbReference type="PROSITE-ProRule" id="PRU01232"/>
    </source>
</evidence>
<dbReference type="PROSITE" id="PS51884">
    <property type="entry name" value="CHAPLIN"/>
    <property type="match status" value="2"/>
</dbReference>
<evidence type="ECO:0000313" key="11">
    <source>
        <dbReference type="EMBL" id="GHI51352.1"/>
    </source>
</evidence>
<feature type="domain" description="Chaplin" evidence="10">
    <location>
        <begin position="39"/>
        <end position="79"/>
    </location>
</feature>
<feature type="region of interest" description="Disordered" evidence="8">
    <location>
        <begin position="79"/>
        <end position="118"/>
    </location>
</feature>
<comment type="caution">
    <text evidence="11">The sequence shown here is derived from an EMBL/GenBank/DDBJ whole genome shotgun (WGS) entry which is preliminary data.</text>
</comment>
<dbReference type="Pfam" id="PF03777">
    <property type="entry name" value="ChpA-C"/>
    <property type="match status" value="2"/>
</dbReference>
<dbReference type="EMBL" id="BNEA01000001">
    <property type="protein sequence ID" value="GHI51352.1"/>
    <property type="molecule type" value="Genomic_DNA"/>
</dbReference>
<evidence type="ECO:0000259" key="10">
    <source>
        <dbReference type="PROSITE" id="PS51884"/>
    </source>
</evidence>
<keyword evidence="12" id="KW-1185">Reference proteome</keyword>
<keyword evidence="2" id="KW-0134">Cell wall</keyword>
<evidence type="ECO:0000256" key="4">
    <source>
        <dbReference type="ARBA" id="ARBA00022729"/>
    </source>
</evidence>
<evidence type="ECO:0000256" key="6">
    <source>
        <dbReference type="ARBA" id="ARBA00023087"/>
    </source>
</evidence>
<protein>
    <recommendedName>
        <fullName evidence="10">Chaplin domain-containing protein</fullName>
    </recommendedName>
</protein>
<evidence type="ECO:0000313" key="12">
    <source>
        <dbReference type="Proteomes" id="UP000646738"/>
    </source>
</evidence>
<comment type="subcellular location">
    <subcellularLocation>
        <location evidence="1">Secreted</location>
        <location evidence="1">Cell wall</location>
    </subcellularLocation>
</comment>
<evidence type="ECO:0000256" key="2">
    <source>
        <dbReference type="ARBA" id="ARBA00022512"/>
    </source>
</evidence>
<keyword evidence="3" id="KW-0964">Secreted</keyword>
<feature type="compositionally biased region" description="Gly residues" evidence="8">
    <location>
        <begin position="82"/>
        <end position="113"/>
    </location>
</feature>
<feature type="chain" id="PRO_5046769532" description="Chaplin domain-containing protein" evidence="9">
    <location>
        <begin position="29"/>
        <end position="282"/>
    </location>
</feature>
<dbReference type="RefSeq" id="WP_189996144.1">
    <property type="nucleotide sequence ID" value="NZ_BNCB01000009.1"/>
</dbReference>
<dbReference type="Proteomes" id="UP000646738">
    <property type="component" value="Unassembled WGS sequence"/>
</dbReference>
<feature type="signal peptide" evidence="9">
    <location>
        <begin position="1"/>
        <end position="28"/>
    </location>
</feature>
<evidence type="ECO:0000256" key="9">
    <source>
        <dbReference type="SAM" id="SignalP"/>
    </source>
</evidence>
<evidence type="ECO:0000256" key="5">
    <source>
        <dbReference type="ARBA" id="ARBA00022889"/>
    </source>
</evidence>
<feature type="region of interest" description="Disordered" evidence="8">
    <location>
        <begin position="143"/>
        <end position="256"/>
    </location>
</feature>
<proteinExistence type="predicted"/>
<evidence type="ECO:0000256" key="3">
    <source>
        <dbReference type="ARBA" id="ARBA00022525"/>
    </source>
</evidence>
<feature type="compositionally biased region" description="Low complexity" evidence="8">
    <location>
        <begin position="187"/>
        <end position="206"/>
    </location>
</feature>
<feature type="compositionally biased region" description="Gly residues" evidence="8">
    <location>
        <begin position="163"/>
        <end position="175"/>
    </location>
</feature>